<evidence type="ECO:0000313" key="7">
    <source>
        <dbReference type="EMBL" id="RXW22765.1"/>
    </source>
</evidence>
<dbReference type="AlphaFoldDB" id="A0A4Q2DV16"/>
<keyword evidence="8" id="KW-1185">Reference proteome</keyword>
<dbReference type="GO" id="GO:0006281">
    <property type="term" value="P:DNA repair"/>
    <property type="evidence" value="ECO:0007669"/>
    <property type="project" value="TreeGrafter"/>
</dbReference>
<dbReference type="GO" id="GO:0031298">
    <property type="term" value="C:replication fork protection complex"/>
    <property type="evidence" value="ECO:0007669"/>
    <property type="project" value="TreeGrafter"/>
</dbReference>
<feature type="region of interest" description="Disordered" evidence="5">
    <location>
        <begin position="779"/>
        <end position="803"/>
    </location>
</feature>
<comment type="caution">
    <text evidence="7">The sequence shown here is derived from an EMBL/GenBank/DDBJ whole genome shotgun (WGS) entry which is preliminary data.</text>
</comment>
<proteinExistence type="predicted"/>
<feature type="compositionally biased region" description="Acidic residues" evidence="5">
    <location>
        <begin position="1026"/>
        <end position="1037"/>
    </location>
</feature>
<dbReference type="Proteomes" id="UP000290288">
    <property type="component" value="Unassembled WGS sequence"/>
</dbReference>
<accession>A0A4Q2DV16</accession>
<evidence type="ECO:0000259" key="6">
    <source>
        <dbReference type="Pfam" id="PF04821"/>
    </source>
</evidence>
<evidence type="ECO:0000256" key="2">
    <source>
        <dbReference type="ARBA" id="ARBA00022880"/>
    </source>
</evidence>
<dbReference type="PANTHER" id="PTHR22940">
    <property type="entry name" value="TIMEOUT/TIMELESS-2"/>
    <property type="match status" value="1"/>
</dbReference>
<keyword evidence="4" id="KW-0131">Cell cycle</keyword>
<feature type="region of interest" description="Disordered" evidence="5">
    <location>
        <begin position="965"/>
        <end position="1065"/>
    </location>
</feature>
<feature type="region of interest" description="Disordered" evidence="5">
    <location>
        <begin position="287"/>
        <end position="349"/>
    </location>
</feature>
<feature type="compositionally biased region" description="Basic residues" evidence="5">
    <location>
        <begin position="892"/>
        <end position="903"/>
    </location>
</feature>
<dbReference type="GO" id="GO:0000076">
    <property type="term" value="P:DNA replication checkpoint signaling"/>
    <property type="evidence" value="ECO:0007669"/>
    <property type="project" value="TreeGrafter"/>
</dbReference>
<dbReference type="EMBL" id="SDEE01000061">
    <property type="protein sequence ID" value="RXW22765.1"/>
    <property type="molecule type" value="Genomic_DNA"/>
</dbReference>
<reference evidence="7 8" key="1">
    <citation type="submission" date="2019-01" db="EMBL/GenBank/DDBJ databases">
        <title>Draft genome sequence of Psathyrella aberdarensis IHI B618.</title>
        <authorList>
            <person name="Buettner E."/>
            <person name="Kellner H."/>
        </authorList>
    </citation>
    <scope>NUCLEOTIDE SEQUENCE [LARGE SCALE GENOMIC DNA]</scope>
    <source>
        <strain evidence="7 8">IHI B618</strain>
    </source>
</reference>
<dbReference type="Pfam" id="PF04821">
    <property type="entry name" value="TIMELESS"/>
    <property type="match status" value="1"/>
</dbReference>
<feature type="region of interest" description="Disordered" evidence="5">
    <location>
        <begin position="892"/>
        <end position="940"/>
    </location>
</feature>
<evidence type="ECO:0000256" key="1">
    <source>
        <dbReference type="ARBA" id="ARBA00004123"/>
    </source>
</evidence>
<dbReference type="GO" id="GO:0043111">
    <property type="term" value="P:replication fork arrest"/>
    <property type="evidence" value="ECO:0007669"/>
    <property type="project" value="TreeGrafter"/>
</dbReference>
<evidence type="ECO:0000256" key="5">
    <source>
        <dbReference type="SAM" id="MobiDB-lite"/>
    </source>
</evidence>
<sequence length="1065" mass="120113">MPPDIIEILDEDDREEEREPGDIDRRAVLTPIITRVVNALGGLEGDTYQLGDEAYGCLKDLKKLWRKDDTDDDRTVARIFWETRVLSKDLIPILTVTAGQGLVEDKRAIASVDLMTAMTWPIDIAEELKELDDELDKTADYTQLLDSHLAYKAALLKPGVMKALFNIMLPPLAKKPKEREERDGQILNVVLHLFRNLAFIKDPPANTYASSDQAELSTLQSKLIRTMEETHVLRLLLTIAANVDHDPLFNNWNSLVLEIFYLLFRGVKPATLAQDQAKEPTANLQRLLALEDRNRRDAQRKASSRHSRFGTTIQVRLNPSKSSSTPANAGVGGSNEAGDPSRQSTSRSVVLHRQQAIHAETGSIMDITKRQKAKKATTIDPLTHDYNLSVDARVVLQKLAIDFLEGCFNPFLSGLLKDIRSERAKVTEKDNLRLLYVTKWFLEFFLTMRSKESSSSTASGAAKAKETKWDFGLIAEITERVWIVWVLKRMREAMEEKPKLWTELQAGIECLTQLLLLIDRMASSEIEDAALSDAADILQQQLVYNGEVLDIALDSLRTYKEGTQSLAYLDSSVHLSYALLRMLEKWSKDKGDGTYVRKKAARRKRAKKGVTEEEGIPDVEEPPEEPADEDVIHETLFTFESFEMVSTLDLFKSILADQKSFPREQAYKDLVSLVNYILRKFFKALQEEPFLAIEVFFPKNRGNWKQYSSWEPEEKAKKDRSRKDAGAVNVEVAVKKGYSWSDQIGIAIAVLVDGGRQDLVIWTQEILKSVIDNRNRIVNETDQKSDDEDEADEATRLQGPSAEAISKFEDEDIPYLSNDHAEAATKNPHLKLLFRLCKFFLRNADADEDEELEWYIPQAIVPSELQQSYNVIGQFLETPFDSDGKKVSELLRKKRARRRRRRSPSISGDEAELSDEPKPKKKKKEKEQAQYKSAQFIQDSDEEYGDMEAFLEKERLLREKAVLAAAAGGNTDRPIGMKTSGTKKRRRKNPNSKKTTEDSNRVQNASPSNAAIAPGPGSSASSSDNDSSDPDNNLDSDNDARAPHTPPTMETSDEATPGSKQTKGD</sequence>
<feature type="compositionally biased region" description="Low complexity" evidence="5">
    <location>
        <begin position="1004"/>
        <end position="1025"/>
    </location>
</feature>
<evidence type="ECO:0000256" key="4">
    <source>
        <dbReference type="ARBA" id="ARBA00023306"/>
    </source>
</evidence>
<dbReference type="InterPro" id="IPR044998">
    <property type="entry name" value="Timeless"/>
</dbReference>
<dbReference type="STRING" id="2316362.A0A4Q2DV16"/>
<evidence type="ECO:0000313" key="8">
    <source>
        <dbReference type="Proteomes" id="UP000290288"/>
    </source>
</evidence>
<gene>
    <name evidence="7" type="ORF">EST38_g3081</name>
</gene>
<feature type="compositionally biased region" description="Polar residues" evidence="5">
    <location>
        <begin position="309"/>
        <end position="327"/>
    </location>
</feature>
<feature type="compositionally biased region" description="Basic residues" evidence="5">
    <location>
        <begin position="981"/>
        <end position="991"/>
    </location>
</feature>
<dbReference type="OrthoDB" id="310853at2759"/>
<feature type="domain" description="Timeless N-terminal" evidence="6">
    <location>
        <begin position="47"/>
        <end position="315"/>
    </location>
</feature>
<keyword evidence="2" id="KW-0236">DNA replication inhibitor</keyword>
<evidence type="ECO:0000256" key="3">
    <source>
        <dbReference type="ARBA" id="ARBA00023242"/>
    </source>
</evidence>
<organism evidence="7 8">
    <name type="scientific">Candolleomyces aberdarensis</name>
    <dbReference type="NCBI Taxonomy" id="2316362"/>
    <lineage>
        <taxon>Eukaryota</taxon>
        <taxon>Fungi</taxon>
        <taxon>Dikarya</taxon>
        <taxon>Basidiomycota</taxon>
        <taxon>Agaricomycotina</taxon>
        <taxon>Agaricomycetes</taxon>
        <taxon>Agaricomycetidae</taxon>
        <taxon>Agaricales</taxon>
        <taxon>Agaricineae</taxon>
        <taxon>Psathyrellaceae</taxon>
        <taxon>Candolleomyces</taxon>
    </lineage>
</organism>
<feature type="compositionally biased region" description="Basic and acidic residues" evidence="5">
    <location>
        <begin position="289"/>
        <end position="300"/>
    </location>
</feature>
<feature type="region of interest" description="Disordered" evidence="5">
    <location>
        <begin position="606"/>
        <end position="627"/>
    </location>
</feature>
<feature type="compositionally biased region" description="Acidic residues" evidence="5">
    <location>
        <begin position="612"/>
        <end position="627"/>
    </location>
</feature>
<dbReference type="GO" id="GO:0003677">
    <property type="term" value="F:DNA binding"/>
    <property type="evidence" value="ECO:0007669"/>
    <property type="project" value="TreeGrafter"/>
</dbReference>
<dbReference type="PANTHER" id="PTHR22940:SF4">
    <property type="entry name" value="PROTEIN TIMELESS HOMOLOG"/>
    <property type="match status" value="1"/>
</dbReference>
<protein>
    <recommendedName>
        <fullName evidence="6">Timeless N-terminal domain-containing protein</fullName>
    </recommendedName>
</protein>
<keyword evidence="3" id="KW-0539">Nucleus</keyword>
<comment type="subcellular location">
    <subcellularLocation>
        <location evidence="1">Nucleus</location>
    </subcellularLocation>
</comment>
<name>A0A4Q2DV16_9AGAR</name>
<dbReference type="InterPro" id="IPR006906">
    <property type="entry name" value="Timeless_N"/>
</dbReference>